<dbReference type="HOGENOM" id="CLU_078023_0_0_1"/>
<dbReference type="PANTHER" id="PTHR43441:SF5">
    <property type="entry name" value="FAMILY ACETYLTRANSFERASE, PUTATIVE-RELATED"/>
    <property type="match status" value="1"/>
</dbReference>
<name>S8G5C1_FOMSC</name>
<sequence>MAPLFVNNYTPQEHSPHPDPEVVLASKEPYDINFSYPLHLDTLACATVRLTPFIPSLHARQLWEHIGPQARNVFRYYPFCPDTLAYFLSVVEMLRKEPDDCVFAVYDRTRSPTGDNSAAGDGVLAGVMALIHSSKVQKVTEFGLVLIFPAFQRTHVARTAAGLLLRYCLQTPSASPPGLGLRRVSWSAHPRNKPSIGLAKRVGFKEEGVLRWTFSLPDAEEQKREGNEVKRDGDEGWGRDSVFLSICWDDWDQGGRAAVERLLQ</sequence>
<dbReference type="Gene3D" id="3.40.630.30">
    <property type="match status" value="1"/>
</dbReference>
<dbReference type="EMBL" id="KE504123">
    <property type="protein sequence ID" value="EPT05430.1"/>
    <property type="molecule type" value="Genomic_DNA"/>
</dbReference>
<dbReference type="GO" id="GO:0008999">
    <property type="term" value="F:protein-N-terminal-alanine acetyltransferase activity"/>
    <property type="evidence" value="ECO:0007669"/>
    <property type="project" value="TreeGrafter"/>
</dbReference>
<protein>
    <recommendedName>
        <fullName evidence="1">N-acetyltransferase domain-containing protein</fullName>
    </recommendedName>
</protein>
<gene>
    <name evidence="2" type="ORF">FOMPIDRAFT_1034185</name>
</gene>
<reference evidence="2 3" key="1">
    <citation type="journal article" date="2012" name="Science">
        <title>The Paleozoic origin of enzymatic lignin decomposition reconstructed from 31 fungal genomes.</title>
        <authorList>
            <person name="Floudas D."/>
            <person name="Binder M."/>
            <person name="Riley R."/>
            <person name="Barry K."/>
            <person name="Blanchette R.A."/>
            <person name="Henrissat B."/>
            <person name="Martinez A.T."/>
            <person name="Otillar R."/>
            <person name="Spatafora J.W."/>
            <person name="Yadav J.S."/>
            <person name="Aerts A."/>
            <person name="Benoit I."/>
            <person name="Boyd A."/>
            <person name="Carlson A."/>
            <person name="Copeland A."/>
            <person name="Coutinho P.M."/>
            <person name="de Vries R.P."/>
            <person name="Ferreira P."/>
            <person name="Findley K."/>
            <person name="Foster B."/>
            <person name="Gaskell J."/>
            <person name="Glotzer D."/>
            <person name="Gorecki P."/>
            <person name="Heitman J."/>
            <person name="Hesse C."/>
            <person name="Hori C."/>
            <person name="Igarashi K."/>
            <person name="Jurgens J.A."/>
            <person name="Kallen N."/>
            <person name="Kersten P."/>
            <person name="Kohler A."/>
            <person name="Kuees U."/>
            <person name="Kumar T.K.A."/>
            <person name="Kuo A."/>
            <person name="LaButti K."/>
            <person name="Larrondo L.F."/>
            <person name="Lindquist E."/>
            <person name="Ling A."/>
            <person name="Lombard V."/>
            <person name="Lucas S."/>
            <person name="Lundell T."/>
            <person name="Martin R."/>
            <person name="McLaughlin D.J."/>
            <person name="Morgenstern I."/>
            <person name="Morin E."/>
            <person name="Murat C."/>
            <person name="Nagy L.G."/>
            <person name="Nolan M."/>
            <person name="Ohm R.A."/>
            <person name="Patyshakuliyeva A."/>
            <person name="Rokas A."/>
            <person name="Ruiz-Duenas F.J."/>
            <person name="Sabat G."/>
            <person name="Salamov A."/>
            <person name="Samejima M."/>
            <person name="Schmutz J."/>
            <person name="Slot J.C."/>
            <person name="St John F."/>
            <person name="Stenlid J."/>
            <person name="Sun H."/>
            <person name="Sun S."/>
            <person name="Syed K."/>
            <person name="Tsang A."/>
            <person name="Wiebenga A."/>
            <person name="Young D."/>
            <person name="Pisabarro A."/>
            <person name="Eastwood D.C."/>
            <person name="Martin F."/>
            <person name="Cullen D."/>
            <person name="Grigoriev I.V."/>
            <person name="Hibbett D.S."/>
        </authorList>
    </citation>
    <scope>NUCLEOTIDE SEQUENCE</scope>
    <source>
        <strain evidence="3">FP-58527</strain>
    </source>
</reference>
<dbReference type="InterPro" id="IPR016181">
    <property type="entry name" value="Acyl_CoA_acyltransferase"/>
</dbReference>
<dbReference type="PROSITE" id="PS51186">
    <property type="entry name" value="GNAT"/>
    <property type="match status" value="1"/>
</dbReference>
<dbReference type="Proteomes" id="UP000015241">
    <property type="component" value="Unassembled WGS sequence"/>
</dbReference>
<accession>S8G5C1</accession>
<dbReference type="eggNOG" id="ENOG502S4YT">
    <property type="taxonomic scope" value="Eukaryota"/>
</dbReference>
<feature type="domain" description="N-acetyltransferase" evidence="1">
    <location>
        <begin position="74"/>
        <end position="225"/>
    </location>
</feature>
<dbReference type="Pfam" id="PF13302">
    <property type="entry name" value="Acetyltransf_3"/>
    <property type="match status" value="1"/>
</dbReference>
<evidence type="ECO:0000259" key="1">
    <source>
        <dbReference type="PROSITE" id="PS51186"/>
    </source>
</evidence>
<dbReference type="InterPro" id="IPR000182">
    <property type="entry name" value="GNAT_dom"/>
</dbReference>
<dbReference type="PANTHER" id="PTHR43441">
    <property type="entry name" value="RIBOSOMAL-PROTEIN-SERINE ACETYLTRANSFERASE"/>
    <property type="match status" value="1"/>
</dbReference>
<dbReference type="GO" id="GO:1990189">
    <property type="term" value="F:protein N-terminal-serine acetyltransferase activity"/>
    <property type="evidence" value="ECO:0007669"/>
    <property type="project" value="TreeGrafter"/>
</dbReference>
<proteinExistence type="predicted"/>
<evidence type="ECO:0000313" key="3">
    <source>
        <dbReference type="Proteomes" id="UP000015241"/>
    </source>
</evidence>
<organism evidence="2 3">
    <name type="scientific">Fomitopsis schrenkii</name>
    <name type="common">Brown rot fungus</name>
    <dbReference type="NCBI Taxonomy" id="2126942"/>
    <lineage>
        <taxon>Eukaryota</taxon>
        <taxon>Fungi</taxon>
        <taxon>Dikarya</taxon>
        <taxon>Basidiomycota</taxon>
        <taxon>Agaricomycotina</taxon>
        <taxon>Agaricomycetes</taxon>
        <taxon>Polyporales</taxon>
        <taxon>Fomitopsis</taxon>
    </lineage>
</organism>
<dbReference type="InterPro" id="IPR051908">
    <property type="entry name" value="Ribosomal_N-acetyltransferase"/>
</dbReference>
<dbReference type="AlphaFoldDB" id="S8G5C1"/>
<dbReference type="InParanoid" id="S8G5C1"/>
<dbReference type="OrthoDB" id="41238at2759"/>
<evidence type="ECO:0000313" key="2">
    <source>
        <dbReference type="EMBL" id="EPT05430.1"/>
    </source>
</evidence>
<dbReference type="SUPFAM" id="SSF55729">
    <property type="entry name" value="Acyl-CoA N-acyltransferases (Nat)"/>
    <property type="match status" value="1"/>
</dbReference>
<keyword evidence="3" id="KW-1185">Reference proteome</keyword>